<dbReference type="InterPro" id="IPR005064">
    <property type="entry name" value="BUG"/>
</dbReference>
<dbReference type="Gene3D" id="3.40.190.150">
    <property type="entry name" value="Bordetella uptake gene, domain 1"/>
    <property type="match status" value="1"/>
</dbReference>
<reference evidence="3 4" key="1">
    <citation type="submission" date="2024-06" db="EMBL/GenBank/DDBJ databases">
        <title>Sorghum-associated microbial communities from plants grown in Nebraska, USA.</title>
        <authorList>
            <person name="Schachtman D."/>
        </authorList>
    </citation>
    <scope>NUCLEOTIDE SEQUENCE [LARGE SCALE GENOMIC DNA]</scope>
    <source>
        <strain evidence="3 4">2709</strain>
    </source>
</reference>
<dbReference type="InterPro" id="IPR042100">
    <property type="entry name" value="Bug_dom1"/>
</dbReference>
<dbReference type="Proteomes" id="UP001549320">
    <property type="component" value="Unassembled WGS sequence"/>
</dbReference>
<dbReference type="PANTHER" id="PTHR42928">
    <property type="entry name" value="TRICARBOXYLATE-BINDING PROTEIN"/>
    <property type="match status" value="1"/>
</dbReference>
<dbReference type="PANTHER" id="PTHR42928:SF5">
    <property type="entry name" value="BLR1237 PROTEIN"/>
    <property type="match status" value="1"/>
</dbReference>
<dbReference type="EMBL" id="JBEPSH010000011">
    <property type="protein sequence ID" value="MET4579794.1"/>
    <property type="molecule type" value="Genomic_DNA"/>
</dbReference>
<dbReference type="RefSeq" id="WP_354448215.1">
    <property type="nucleotide sequence ID" value="NZ_JBEPSH010000011.1"/>
</dbReference>
<accession>A0ABV2QFJ1</accession>
<feature type="chain" id="PRO_5046278149" evidence="2">
    <location>
        <begin position="23"/>
        <end position="329"/>
    </location>
</feature>
<name>A0ABV2QFJ1_9BURK</name>
<feature type="signal peptide" evidence="2">
    <location>
        <begin position="1"/>
        <end position="22"/>
    </location>
</feature>
<dbReference type="SUPFAM" id="SSF53850">
    <property type="entry name" value="Periplasmic binding protein-like II"/>
    <property type="match status" value="1"/>
</dbReference>
<evidence type="ECO:0000313" key="3">
    <source>
        <dbReference type="EMBL" id="MET4579794.1"/>
    </source>
</evidence>
<proteinExistence type="inferred from homology"/>
<dbReference type="PIRSF" id="PIRSF017082">
    <property type="entry name" value="YflP"/>
    <property type="match status" value="1"/>
</dbReference>
<comment type="similarity">
    <text evidence="1">Belongs to the UPF0065 (bug) family.</text>
</comment>
<sequence>MIQRRDFLAALACSMAAPAILAQTQAQTTISKPARFILGFPPGGSLDSIARLLSERIKGSYAPVVLVENRSGAGGRIAMDYVKAAEPDGSVVVMAPASVMVIYPHVYKRLSYDAFKDFTPVSTLCTFQFGFSVGPAVPAEVRTITQFAQWCKANPAQASFGSPGEGTMAHFAGIMVAKAAGIELTHVPYKGGAPAIQDVVGGQIAASVNVLSEPLPFAKEGRIRVLATTGAARSSYLPEVPTMREAGFRDFDIQEYFAAWAPPKTPPRLVNALAEQIRAAVATKELQEAYASRAFQPVVSGPTELSAMVRADFERWAPVVKSTGFSLES</sequence>
<keyword evidence="3" id="KW-0675">Receptor</keyword>
<keyword evidence="4" id="KW-1185">Reference proteome</keyword>
<dbReference type="CDD" id="cd13579">
    <property type="entry name" value="PBP2_Bug_NagM"/>
    <property type="match status" value="1"/>
</dbReference>
<dbReference type="Gene3D" id="3.40.190.10">
    <property type="entry name" value="Periplasmic binding protein-like II"/>
    <property type="match status" value="1"/>
</dbReference>
<gene>
    <name evidence="3" type="ORF">ABIE13_004931</name>
</gene>
<evidence type="ECO:0000256" key="1">
    <source>
        <dbReference type="ARBA" id="ARBA00006987"/>
    </source>
</evidence>
<comment type="caution">
    <text evidence="3">The sequence shown here is derived from an EMBL/GenBank/DDBJ whole genome shotgun (WGS) entry which is preliminary data.</text>
</comment>
<dbReference type="Pfam" id="PF03401">
    <property type="entry name" value="TctC"/>
    <property type="match status" value="1"/>
</dbReference>
<protein>
    <submittedName>
        <fullName evidence="3">Tripartite-type tricarboxylate transporter receptor subunit TctC</fullName>
    </submittedName>
</protein>
<keyword evidence="2" id="KW-0732">Signal</keyword>
<evidence type="ECO:0000313" key="4">
    <source>
        <dbReference type="Proteomes" id="UP001549320"/>
    </source>
</evidence>
<organism evidence="3 4">
    <name type="scientific">Ottowia thiooxydans</name>
    <dbReference type="NCBI Taxonomy" id="219182"/>
    <lineage>
        <taxon>Bacteria</taxon>
        <taxon>Pseudomonadati</taxon>
        <taxon>Pseudomonadota</taxon>
        <taxon>Betaproteobacteria</taxon>
        <taxon>Burkholderiales</taxon>
        <taxon>Comamonadaceae</taxon>
        <taxon>Ottowia</taxon>
    </lineage>
</organism>
<evidence type="ECO:0000256" key="2">
    <source>
        <dbReference type="SAM" id="SignalP"/>
    </source>
</evidence>